<name>A0A7M2YWS6_9ACTN</name>
<keyword evidence="8" id="KW-0378">Hydrolase</keyword>
<evidence type="ECO:0000256" key="4">
    <source>
        <dbReference type="ARBA" id="ARBA00008236"/>
    </source>
</evidence>
<reference evidence="10 11" key="1">
    <citation type="submission" date="2018-07" db="EMBL/GenBank/DDBJ databases">
        <title>High-quality-draft genome sequence of Gaiella occulta.</title>
        <authorList>
            <person name="Severino R."/>
            <person name="Froufe H.J.C."/>
            <person name="Rainey F.A."/>
            <person name="Barroso C."/>
            <person name="Albuquerque L."/>
            <person name="Lobo-Da-Cunha A."/>
            <person name="Da Costa M.S."/>
            <person name="Egas C."/>
        </authorList>
    </citation>
    <scope>NUCLEOTIDE SEQUENCE [LARGE SCALE GENOMIC DNA]</scope>
    <source>
        <strain evidence="10 11">F2-233</strain>
    </source>
</reference>
<comment type="cofactor">
    <cofactor evidence="3">
        <name>Zn(2+)</name>
        <dbReference type="ChEBI" id="CHEBI:29105"/>
    </cofactor>
</comment>
<comment type="similarity">
    <text evidence="4">Belongs to the peptidase M29 family.</text>
</comment>
<dbReference type="SUPFAM" id="SSF144052">
    <property type="entry name" value="Thermophilic metalloprotease-like"/>
    <property type="match status" value="1"/>
</dbReference>
<keyword evidence="9 10" id="KW-0482">Metalloprotease</keyword>
<evidence type="ECO:0000313" key="11">
    <source>
        <dbReference type="Proteomes" id="UP000254134"/>
    </source>
</evidence>
<dbReference type="EMBL" id="QQZY01000003">
    <property type="protein sequence ID" value="RDI74582.1"/>
    <property type="molecule type" value="Genomic_DNA"/>
</dbReference>
<dbReference type="Gene3D" id="3.40.1830.10">
    <property type="entry name" value="Thermophilic metalloprotease (M29)"/>
    <property type="match status" value="1"/>
</dbReference>
<dbReference type="PANTHER" id="PTHR34448">
    <property type="entry name" value="AMINOPEPTIDASE"/>
    <property type="match status" value="1"/>
</dbReference>
<evidence type="ECO:0000256" key="9">
    <source>
        <dbReference type="ARBA" id="ARBA00023049"/>
    </source>
</evidence>
<evidence type="ECO:0000256" key="7">
    <source>
        <dbReference type="ARBA" id="ARBA00022723"/>
    </source>
</evidence>
<dbReference type="InterPro" id="IPR035097">
    <property type="entry name" value="M29_N-terminal"/>
</dbReference>
<evidence type="ECO:0000256" key="3">
    <source>
        <dbReference type="ARBA" id="ARBA00001947"/>
    </source>
</evidence>
<keyword evidence="7" id="KW-0479">Metal-binding</keyword>
<gene>
    <name evidence="10" type="ORF">Gocc_1471</name>
</gene>
<protein>
    <submittedName>
        <fullName evidence="10">Thermophilic metalloprotease (M29)</fullName>
    </submittedName>
</protein>
<comment type="cofactor">
    <cofactor evidence="1">
        <name>Co(2+)</name>
        <dbReference type="ChEBI" id="CHEBI:48828"/>
    </cofactor>
</comment>
<keyword evidence="6 10" id="KW-0645">Protease</keyword>
<evidence type="ECO:0000313" key="10">
    <source>
        <dbReference type="EMBL" id="RDI74582.1"/>
    </source>
</evidence>
<keyword evidence="11" id="KW-1185">Reference proteome</keyword>
<reference evidence="11" key="2">
    <citation type="journal article" date="2019" name="MicrobiologyOpen">
        <title>High-quality draft genome sequence of Gaiella occulta isolated from a 150 meter deep mineral water borehole and comparison with the genome sequences of other deep-branching lineages of the phylum Actinobacteria.</title>
        <authorList>
            <person name="Severino R."/>
            <person name="Froufe H.J.C."/>
            <person name="Barroso C."/>
            <person name="Albuquerque L."/>
            <person name="Lobo-da-Cunha A."/>
            <person name="da Costa M.S."/>
            <person name="Egas C."/>
        </authorList>
    </citation>
    <scope>NUCLEOTIDE SEQUENCE [LARGE SCALE GENOMIC DNA]</scope>
    <source>
        <strain evidence="11">F2-233</strain>
    </source>
</reference>
<evidence type="ECO:0000256" key="6">
    <source>
        <dbReference type="ARBA" id="ARBA00022670"/>
    </source>
</evidence>
<dbReference type="InterPro" id="IPR052170">
    <property type="entry name" value="M29_Exopeptidase"/>
</dbReference>
<comment type="caution">
    <text evidence="10">The sequence shown here is derived from an EMBL/GenBank/DDBJ whole genome shotgun (WGS) entry which is preliminary data.</text>
</comment>
<dbReference type="PANTHER" id="PTHR34448:SF3">
    <property type="entry name" value="AMINOPEPTIDASE AMPS"/>
    <property type="match status" value="1"/>
</dbReference>
<dbReference type="GO" id="GO:0008237">
    <property type="term" value="F:metallopeptidase activity"/>
    <property type="evidence" value="ECO:0007669"/>
    <property type="project" value="UniProtKB-KW"/>
</dbReference>
<dbReference type="RefSeq" id="WP_114795908.1">
    <property type="nucleotide sequence ID" value="NZ_QQZY01000003.1"/>
</dbReference>
<sequence length="129" mass="14440">MTPDERLRRYAELAVRVGADVQPGQEVVVGCQVEHAGNARAVFREAYRAGAKRVTVRYVDQHLRRAAIELGPAEMLGKTPAFMLEWIRSWREERPALIQLTGDAEPDVDGLDGDGRATPIMRDDVWVLS</sequence>
<evidence type="ECO:0000256" key="2">
    <source>
        <dbReference type="ARBA" id="ARBA00001946"/>
    </source>
</evidence>
<evidence type="ECO:0000256" key="5">
    <source>
        <dbReference type="ARBA" id="ARBA00022438"/>
    </source>
</evidence>
<dbReference type="Pfam" id="PF02073">
    <property type="entry name" value="Peptidase_M29"/>
    <property type="match status" value="1"/>
</dbReference>
<proteinExistence type="inferred from homology"/>
<dbReference type="InterPro" id="IPR000787">
    <property type="entry name" value="Peptidase_M29"/>
</dbReference>
<dbReference type="GO" id="GO:0046872">
    <property type="term" value="F:metal ion binding"/>
    <property type="evidence" value="ECO:0007669"/>
    <property type="project" value="UniProtKB-KW"/>
</dbReference>
<organism evidence="10 11">
    <name type="scientific">Gaiella occulta</name>
    <dbReference type="NCBI Taxonomy" id="1002870"/>
    <lineage>
        <taxon>Bacteria</taxon>
        <taxon>Bacillati</taxon>
        <taxon>Actinomycetota</taxon>
        <taxon>Thermoleophilia</taxon>
        <taxon>Gaiellales</taxon>
        <taxon>Gaiellaceae</taxon>
        <taxon>Gaiella</taxon>
    </lineage>
</organism>
<evidence type="ECO:0000256" key="8">
    <source>
        <dbReference type="ARBA" id="ARBA00022801"/>
    </source>
</evidence>
<accession>A0A7M2YWS6</accession>
<comment type="cofactor">
    <cofactor evidence="2">
        <name>Mg(2+)</name>
        <dbReference type="ChEBI" id="CHEBI:18420"/>
    </cofactor>
</comment>
<dbReference type="Proteomes" id="UP000254134">
    <property type="component" value="Unassembled WGS sequence"/>
</dbReference>
<keyword evidence="5" id="KW-0031">Aminopeptidase</keyword>
<dbReference type="GO" id="GO:0004177">
    <property type="term" value="F:aminopeptidase activity"/>
    <property type="evidence" value="ECO:0007669"/>
    <property type="project" value="UniProtKB-KW"/>
</dbReference>
<dbReference type="GO" id="GO:0006508">
    <property type="term" value="P:proteolysis"/>
    <property type="evidence" value="ECO:0007669"/>
    <property type="project" value="UniProtKB-KW"/>
</dbReference>
<dbReference type="AlphaFoldDB" id="A0A7M2YWS6"/>
<dbReference type="OrthoDB" id="9803993at2"/>
<evidence type="ECO:0000256" key="1">
    <source>
        <dbReference type="ARBA" id="ARBA00001941"/>
    </source>
</evidence>